<accession>A0A672YX70</accession>
<dbReference type="AlphaFoldDB" id="A0A672YX70"/>
<proteinExistence type="predicted"/>
<dbReference type="Proteomes" id="UP000472271">
    <property type="component" value="Chromosome 4"/>
</dbReference>
<name>A0A672YX70_9TELE</name>
<reference evidence="1" key="1">
    <citation type="submission" date="2019-06" db="EMBL/GenBank/DDBJ databases">
        <authorList>
            <consortium name="Wellcome Sanger Institute Data Sharing"/>
        </authorList>
    </citation>
    <scope>NUCLEOTIDE SEQUENCE [LARGE SCALE GENOMIC DNA]</scope>
</reference>
<reference evidence="1" key="2">
    <citation type="submission" date="2025-08" db="UniProtKB">
        <authorList>
            <consortium name="Ensembl"/>
        </authorList>
    </citation>
    <scope>IDENTIFICATION</scope>
</reference>
<evidence type="ECO:0000313" key="2">
    <source>
        <dbReference type="Proteomes" id="UP000472271"/>
    </source>
</evidence>
<dbReference type="Gene3D" id="3.40.50.12700">
    <property type="match status" value="1"/>
</dbReference>
<sequence length="187" mass="21146">MPGPQTLIVGDNTIRDVQRVCSKNTKVICFPKDVVSNMTEKILSIMAEHPTVRNIIIHVGWNDVAKQQSEVLKQDFTELLNTVSSVKAGVFISGPIPLVRNAGERFSRLWALNKWLATACTAYPVNFIEHFHIFWERRHLFKGNGLFLNKPGVKLLASNLFYFLRHPSVASAKDFKQQAPSRGKDKT</sequence>
<organism evidence="1 2">
    <name type="scientific">Sphaeramia orbicularis</name>
    <name type="common">orbiculate cardinalfish</name>
    <dbReference type="NCBI Taxonomy" id="375764"/>
    <lineage>
        <taxon>Eukaryota</taxon>
        <taxon>Metazoa</taxon>
        <taxon>Chordata</taxon>
        <taxon>Craniata</taxon>
        <taxon>Vertebrata</taxon>
        <taxon>Euteleostomi</taxon>
        <taxon>Actinopterygii</taxon>
        <taxon>Neopterygii</taxon>
        <taxon>Teleostei</taxon>
        <taxon>Neoteleostei</taxon>
        <taxon>Acanthomorphata</taxon>
        <taxon>Gobiaria</taxon>
        <taxon>Kurtiformes</taxon>
        <taxon>Apogonoidei</taxon>
        <taxon>Apogonidae</taxon>
        <taxon>Apogoninae</taxon>
        <taxon>Sphaeramia</taxon>
    </lineage>
</organism>
<keyword evidence="2" id="KW-1185">Reference proteome</keyword>
<reference evidence="1" key="3">
    <citation type="submission" date="2025-09" db="UniProtKB">
        <authorList>
            <consortium name="Ensembl"/>
        </authorList>
    </citation>
    <scope>IDENTIFICATION</scope>
</reference>
<dbReference type="Ensembl" id="ENSSORT00005009444.1">
    <property type="protein sequence ID" value="ENSSORP00005009139.1"/>
    <property type="gene ID" value="ENSSORG00005005017.1"/>
</dbReference>
<evidence type="ECO:0000313" key="1">
    <source>
        <dbReference type="Ensembl" id="ENSSORP00005009139.1"/>
    </source>
</evidence>
<evidence type="ECO:0008006" key="3">
    <source>
        <dbReference type="Google" id="ProtNLM"/>
    </source>
</evidence>
<dbReference type="SUPFAM" id="SSF52266">
    <property type="entry name" value="SGNH hydrolase"/>
    <property type="match status" value="1"/>
</dbReference>
<dbReference type="Gene3D" id="3.40.50.12690">
    <property type="match status" value="1"/>
</dbReference>
<dbReference type="InParanoid" id="A0A672YX70"/>
<protein>
    <recommendedName>
        <fullName evidence="3">SGNH hydrolase-type esterase domain-containing protein</fullName>
    </recommendedName>
</protein>